<dbReference type="EMBL" id="QNUK01000439">
    <property type="protein sequence ID" value="KAF5893347.1"/>
    <property type="molecule type" value="Genomic_DNA"/>
</dbReference>
<dbReference type="AlphaFoldDB" id="A0A8J4UEN2"/>
<keyword evidence="3" id="KW-1185">Reference proteome</keyword>
<sequence length="102" mass="11160">MQMSEYRTHYATPSHGQLAERAPSFLGLFLSSTGDKQSTHTPKQLHGAPKSLRHSGAQQSGAWPLCGRAGDPWPGRRARTNRDAASEESQMQESGSMCVMMD</sequence>
<gene>
    <name evidence="2" type="ORF">DAT39_016946</name>
</gene>
<protein>
    <submittedName>
        <fullName evidence="2">Uncharacterized protein</fullName>
    </submittedName>
</protein>
<evidence type="ECO:0000313" key="3">
    <source>
        <dbReference type="Proteomes" id="UP000727407"/>
    </source>
</evidence>
<proteinExistence type="predicted"/>
<comment type="caution">
    <text evidence="2">The sequence shown here is derived from an EMBL/GenBank/DDBJ whole genome shotgun (WGS) entry which is preliminary data.</text>
</comment>
<evidence type="ECO:0000313" key="2">
    <source>
        <dbReference type="EMBL" id="KAF5893347.1"/>
    </source>
</evidence>
<dbReference type="Proteomes" id="UP000727407">
    <property type="component" value="Unassembled WGS sequence"/>
</dbReference>
<evidence type="ECO:0000256" key="1">
    <source>
        <dbReference type="SAM" id="MobiDB-lite"/>
    </source>
</evidence>
<feature type="compositionally biased region" description="Low complexity" evidence="1">
    <location>
        <begin position="87"/>
        <end position="102"/>
    </location>
</feature>
<feature type="region of interest" description="Disordered" evidence="1">
    <location>
        <begin position="29"/>
        <end position="102"/>
    </location>
</feature>
<feature type="compositionally biased region" description="Polar residues" evidence="1">
    <location>
        <begin position="30"/>
        <end position="42"/>
    </location>
</feature>
<name>A0A8J4UEN2_CLAMG</name>
<accession>A0A8J4UEN2</accession>
<reference evidence="2" key="1">
    <citation type="submission" date="2020-07" db="EMBL/GenBank/DDBJ databases">
        <title>Clarias magur genome sequencing, assembly and annotation.</title>
        <authorList>
            <person name="Kushwaha B."/>
            <person name="Kumar R."/>
            <person name="Das P."/>
            <person name="Joshi C.G."/>
            <person name="Kumar D."/>
            <person name="Nagpure N.S."/>
            <person name="Pandey M."/>
            <person name="Agarwal S."/>
            <person name="Srivastava S."/>
            <person name="Singh M."/>
            <person name="Sahoo L."/>
            <person name="Jayasankar P."/>
            <person name="Meher P.K."/>
            <person name="Koringa P.G."/>
            <person name="Iquebal M.A."/>
            <person name="Das S.P."/>
            <person name="Bit A."/>
            <person name="Patnaik S."/>
            <person name="Patel N."/>
            <person name="Shah T.M."/>
            <person name="Hinsu A."/>
            <person name="Jena J.K."/>
        </authorList>
    </citation>
    <scope>NUCLEOTIDE SEQUENCE</scope>
    <source>
        <strain evidence="2">CIFAMagur01</strain>
        <tissue evidence="2">Testis</tissue>
    </source>
</reference>
<organism evidence="2 3">
    <name type="scientific">Clarias magur</name>
    <name type="common">Asian catfish</name>
    <name type="synonym">Macropteronotus magur</name>
    <dbReference type="NCBI Taxonomy" id="1594786"/>
    <lineage>
        <taxon>Eukaryota</taxon>
        <taxon>Metazoa</taxon>
        <taxon>Chordata</taxon>
        <taxon>Craniata</taxon>
        <taxon>Vertebrata</taxon>
        <taxon>Euteleostomi</taxon>
        <taxon>Actinopterygii</taxon>
        <taxon>Neopterygii</taxon>
        <taxon>Teleostei</taxon>
        <taxon>Ostariophysi</taxon>
        <taxon>Siluriformes</taxon>
        <taxon>Clariidae</taxon>
        <taxon>Clarias</taxon>
    </lineage>
</organism>